<evidence type="ECO:0000313" key="1">
    <source>
        <dbReference type="EMBL" id="CAE0119946.1"/>
    </source>
</evidence>
<organism evidence="1">
    <name type="scientific">Haptolina ericina</name>
    <dbReference type="NCBI Taxonomy" id="156174"/>
    <lineage>
        <taxon>Eukaryota</taxon>
        <taxon>Haptista</taxon>
        <taxon>Haptophyta</taxon>
        <taxon>Prymnesiophyceae</taxon>
        <taxon>Prymnesiales</taxon>
        <taxon>Prymnesiaceae</taxon>
        <taxon>Haptolina</taxon>
    </lineage>
</organism>
<accession>A0A7S3F2W7</accession>
<reference evidence="1" key="1">
    <citation type="submission" date="2021-01" db="EMBL/GenBank/DDBJ databases">
        <authorList>
            <person name="Corre E."/>
            <person name="Pelletier E."/>
            <person name="Niang G."/>
            <person name="Scheremetjew M."/>
            <person name="Finn R."/>
            <person name="Kale V."/>
            <person name="Holt S."/>
            <person name="Cochrane G."/>
            <person name="Meng A."/>
            <person name="Brown T."/>
            <person name="Cohen L."/>
        </authorList>
    </citation>
    <scope>NUCLEOTIDE SEQUENCE</scope>
    <source>
        <strain evidence="1">CCMP281</strain>
    </source>
</reference>
<dbReference type="EMBL" id="HBHX01037163">
    <property type="protein sequence ID" value="CAE0119946.1"/>
    <property type="molecule type" value="Transcribed_RNA"/>
</dbReference>
<sequence length="129" mass="13788">MEGCPAQAGHLGRFRPANSIAATCALFTLRAALADSMHARTHAVRWAVHTLIYICGARACGCSIQHSSLACAREPASIDQRHMRNNSGALLLTFSFPRAACGACCGVWTVRVCSGGQSDHRCPFFAYSC</sequence>
<dbReference type="AlphaFoldDB" id="A0A7S3F2W7"/>
<name>A0A7S3F2W7_9EUKA</name>
<gene>
    <name evidence="1" type="ORF">HERI1096_LOCUS20647</name>
</gene>
<proteinExistence type="predicted"/>
<protein>
    <submittedName>
        <fullName evidence="1">Uncharacterized protein</fullName>
    </submittedName>
</protein>